<accession>A0A846RW37</accession>
<dbReference type="SUPFAM" id="SSF52540">
    <property type="entry name" value="P-loop containing nucleoside triphosphate hydrolases"/>
    <property type="match status" value="1"/>
</dbReference>
<dbReference type="RefSeq" id="WP_167952169.1">
    <property type="nucleotide sequence ID" value="NZ_BAAAPQ010000038.1"/>
</dbReference>
<dbReference type="GO" id="GO:0046677">
    <property type="term" value="P:response to antibiotic"/>
    <property type="evidence" value="ECO:0007669"/>
    <property type="project" value="UniProtKB-KW"/>
</dbReference>
<evidence type="ECO:0000256" key="6">
    <source>
        <dbReference type="SAM" id="MobiDB-lite"/>
    </source>
</evidence>
<dbReference type="GO" id="GO:0005524">
    <property type="term" value="F:ATP binding"/>
    <property type="evidence" value="ECO:0007669"/>
    <property type="project" value="UniProtKB-KW"/>
</dbReference>
<dbReference type="GO" id="GO:0005886">
    <property type="term" value="C:plasma membrane"/>
    <property type="evidence" value="ECO:0007669"/>
    <property type="project" value="UniProtKB-SubCell"/>
</dbReference>
<evidence type="ECO:0000256" key="3">
    <source>
        <dbReference type="ARBA" id="ARBA00022741"/>
    </source>
</evidence>
<evidence type="ECO:0000256" key="4">
    <source>
        <dbReference type="ARBA" id="ARBA00022840"/>
    </source>
</evidence>
<comment type="subcellular location">
    <subcellularLocation>
        <location evidence="1">Cell membrane</location>
        <topology evidence="1">Peripheral membrane protein</topology>
    </subcellularLocation>
</comment>
<dbReference type="InterPro" id="IPR003439">
    <property type="entry name" value="ABC_transporter-like_ATP-bd"/>
</dbReference>
<dbReference type="SMART" id="SM00382">
    <property type="entry name" value="AAA"/>
    <property type="match status" value="1"/>
</dbReference>
<protein>
    <submittedName>
        <fullName evidence="8">ABC-2 type transport system ATP-binding protein</fullName>
    </submittedName>
</protein>
<feature type="domain" description="ABC transporter" evidence="7">
    <location>
        <begin position="32"/>
        <end position="262"/>
    </location>
</feature>
<keyword evidence="5" id="KW-0046">Antibiotic resistance</keyword>
<dbReference type="InterPro" id="IPR017871">
    <property type="entry name" value="ABC_transporter-like_CS"/>
</dbReference>
<feature type="compositionally biased region" description="Low complexity" evidence="6">
    <location>
        <begin position="1"/>
        <end position="13"/>
    </location>
</feature>
<dbReference type="EMBL" id="JAATJN010000001">
    <property type="protein sequence ID" value="NJC58424.1"/>
    <property type="molecule type" value="Genomic_DNA"/>
</dbReference>
<feature type="region of interest" description="Disordered" evidence="6">
    <location>
        <begin position="1"/>
        <end position="27"/>
    </location>
</feature>
<keyword evidence="3" id="KW-0547">Nucleotide-binding</keyword>
<dbReference type="Pfam" id="PF00005">
    <property type="entry name" value="ABC_tran"/>
    <property type="match status" value="1"/>
</dbReference>
<dbReference type="Proteomes" id="UP000576792">
    <property type="component" value="Unassembled WGS sequence"/>
</dbReference>
<reference evidence="8 9" key="1">
    <citation type="submission" date="2020-03" db="EMBL/GenBank/DDBJ databases">
        <title>Sequencing the genomes of 1000 actinobacteria strains.</title>
        <authorList>
            <person name="Klenk H.-P."/>
        </authorList>
    </citation>
    <scope>NUCLEOTIDE SEQUENCE [LARGE SCALE GENOMIC DNA]</scope>
    <source>
        <strain evidence="8 9">DSM 18964</strain>
    </source>
</reference>
<evidence type="ECO:0000313" key="9">
    <source>
        <dbReference type="Proteomes" id="UP000576792"/>
    </source>
</evidence>
<keyword evidence="4 8" id="KW-0067">ATP-binding</keyword>
<comment type="caution">
    <text evidence="8">The sequence shown here is derived from an EMBL/GenBank/DDBJ whole genome shotgun (WGS) entry which is preliminary data.</text>
</comment>
<proteinExistence type="predicted"/>
<sequence>MNSADTASASTSALRFRTPSASATDGAPAPAISFTAVTKSFRQKTVLRNLDLSVDRGEVFALLGANGAGKTTAINILTTLAQADSGTVEIMGVDVHTDPAEAKRHFAVTGQSAAVDTYLSAAENLVLLGRLSGLPRRAAKARSEELASTLSLTTFMNSRVGALSGGMRRRLDLALSLVVPVKVLILDEPTTGLDTRSRRELWAEIQRLSADGTTVFLTTQYLDEADALATRIGLLDRGRLAGLGTPAELKARVGEDTVSVADEQGSTRTETATDGTVRGIADVLVPLLDDSPNATVTLRSPSLDDVFLTFTSSEGKSVN</sequence>
<dbReference type="GO" id="GO:0016887">
    <property type="term" value="F:ATP hydrolysis activity"/>
    <property type="evidence" value="ECO:0007669"/>
    <property type="project" value="InterPro"/>
</dbReference>
<gene>
    <name evidence="8" type="ORF">BKA07_003459</name>
</gene>
<dbReference type="AlphaFoldDB" id="A0A846RW37"/>
<dbReference type="InterPro" id="IPR050763">
    <property type="entry name" value="ABC_transporter_ATP-binding"/>
</dbReference>
<name>A0A846RW37_9MICO</name>
<dbReference type="PROSITE" id="PS00211">
    <property type="entry name" value="ABC_TRANSPORTER_1"/>
    <property type="match status" value="1"/>
</dbReference>
<dbReference type="Gene3D" id="3.40.50.300">
    <property type="entry name" value="P-loop containing nucleotide triphosphate hydrolases"/>
    <property type="match status" value="1"/>
</dbReference>
<evidence type="ECO:0000259" key="7">
    <source>
        <dbReference type="PROSITE" id="PS50893"/>
    </source>
</evidence>
<dbReference type="PANTHER" id="PTHR42711:SF19">
    <property type="entry name" value="DOXORUBICIN RESISTANCE ATP-BINDING PROTEIN DRRA"/>
    <property type="match status" value="1"/>
</dbReference>
<keyword evidence="9" id="KW-1185">Reference proteome</keyword>
<dbReference type="InterPro" id="IPR027417">
    <property type="entry name" value="P-loop_NTPase"/>
</dbReference>
<keyword evidence="2" id="KW-0813">Transport</keyword>
<dbReference type="PANTHER" id="PTHR42711">
    <property type="entry name" value="ABC TRANSPORTER ATP-BINDING PROTEIN"/>
    <property type="match status" value="1"/>
</dbReference>
<organism evidence="8 9">
    <name type="scientific">Brevibacterium marinum</name>
    <dbReference type="NCBI Taxonomy" id="418643"/>
    <lineage>
        <taxon>Bacteria</taxon>
        <taxon>Bacillati</taxon>
        <taxon>Actinomycetota</taxon>
        <taxon>Actinomycetes</taxon>
        <taxon>Micrococcales</taxon>
        <taxon>Brevibacteriaceae</taxon>
        <taxon>Brevibacterium</taxon>
    </lineage>
</organism>
<dbReference type="InterPro" id="IPR003593">
    <property type="entry name" value="AAA+_ATPase"/>
</dbReference>
<evidence type="ECO:0000256" key="5">
    <source>
        <dbReference type="ARBA" id="ARBA00023251"/>
    </source>
</evidence>
<evidence type="ECO:0000313" key="8">
    <source>
        <dbReference type="EMBL" id="NJC58424.1"/>
    </source>
</evidence>
<evidence type="ECO:0000256" key="2">
    <source>
        <dbReference type="ARBA" id="ARBA00022448"/>
    </source>
</evidence>
<evidence type="ECO:0000256" key="1">
    <source>
        <dbReference type="ARBA" id="ARBA00004202"/>
    </source>
</evidence>
<dbReference type="PROSITE" id="PS50893">
    <property type="entry name" value="ABC_TRANSPORTER_2"/>
    <property type="match status" value="1"/>
</dbReference>